<evidence type="ECO:0000313" key="3">
    <source>
        <dbReference type="EMBL" id="GAU99317.1"/>
    </source>
</evidence>
<dbReference type="Proteomes" id="UP000186922">
    <property type="component" value="Unassembled WGS sequence"/>
</dbReference>
<comment type="caution">
    <text evidence="3">The sequence shown here is derived from an EMBL/GenBank/DDBJ whole genome shotgun (WGS) entry which is preliminary data.</text>
</comment>
<dbReference type="InterPro" id="IPR043450">
    <property type="entry name" value="CCDC89-like"/>
</dbReference>
<dbReference type="OrthoDB" id="10020070at2759"/>
<reference evidence="3 4" key="1">
    <citation type="journal article" date="2016" name="Nat. Commun.">
        <title>Extremotolerant tardigrade genome and improved radiotolerance of human cultured cells by tardigrade-unique protein.</title>
        <authorList>
            <person name="Hashimoto T."/>
            <person name="Horikawa D.D."/>
            <person name="Saito Y."/>
            <person name="Kuwahara H."/>
            <person name="Kozuka-Hata H."/>
            <person name="Shin-I T."/>
            <person name="Minakuchi Y."/>
            <person name="Ohishi K."/>
            <person name="Motoyama A."/>
            <person name="Aizu T."/>
            <person name="Enomoto A."/>
            <person name="Kondo K."/>
            <person name="Tanaka S."/>
            <person name="Hara Y."/>
            <person name="Koshikawa S."/>
            <person name="Sagara H."/>
            <person name="Miura T."/>
            <person name="Yokobori S."/>
            <person name="Miyagawa K."/>
            <person name="Suzuki Y."/>
            <person name="Kubo T."/>
            <person name="Oyama M."/>
            <person name="Kohara Y."/>
            <person name="Fujiyama A."/>
            <person name="Arakawa K."/>
            <person name="Katayama T."/>
            <person name="Toyoda A."/>
            <person name="Kunieda T."/>
        </authorList>
    </citation>
    <scope>NUCLEOTIDE SEQUENCE [LARGE SCALE GENOMIC DNA]</scope>
    <source>
        <strain evidence="3 4">YOKOZUNA-1</strain>
    </source>
</reference>
<accession>A0A1D1VHT3</accession>
<protein>
    <submittedName>
        <fullName evidence="3">Uncharacterized protein</fullName>
    </submittedName>
</protein>
<dbReference type="AlphaFoldDB" id="A0A1D1VHT3"/>
<sequence length="395" mass="45918">MIDQMESGDNEVSYQSSDTSEDELEELQKLRERLKDQSALIALLRERADRGKINPSGPVESPQLQEALQAIEEVREESFRERERADALSRRFDELSDKFAEIVQIKDNYKEQVRSLEVTLRQAGDRQQAMCRPVLEAKNDQIANLREVVRNLERQKGEALAQVTVNGYEDKQLISELKTENDTLKKQAEDLRDRLEQSFAEKRQLEESLRNLEEEMKKTSAEIEKQRSKNDHLRRTIMERGEALFAKDHKISELTVEVEEWRRQLMESVGKYHARTAEVDVDQRVEDLNAQLILLREQLLHSERLHSSIRSASLVAIDKERQESCLLRNVKSVSELIDVKNKLWKHCEETSDFAISQSKSIFTRLKTIKFSSRTKSERALSNHTKTGKNPCLIKT</sequence>
<name>A0A1D1VHT3_RAMVA</name>
<dbReference type="PANTHER" id="PTHR34768">
    <property type="entry name" value="COILED-COIL DOMAIN-CONTAINING PROTEIN 89"/>
    <property type="match status" value="1"/>
</dbReference>
<organism evidence="3 4">
    <name type="scientific">Ramazzottius varieornatus</name>
    <name type="common">Water bear</name>
    <name type="synonym">Tardigrade</name>
    <dbReference type="NCBI Taxonomy" id="947166"/>
    <lineage>
        <taxon>Eukaryota</taxon>
        <taxon>Metazoa</taxon>
        <taxon>Ecdysozoa</taxon>
        <taxon>Tardigrada</taxon>
        <taxon>Eutardigrada</taxon>
        <taxon>Parachela</taxon>
        <taxon>Hypsibioidea</taxon>
        <taxon>Ramazzottiidae</taxon>
        <taxon>Ramazzottius</taxon>
    </lineage>
</organism>
<keyword evidence="4" id="KW-1185">Reference proteome</keyword>
<dbReference type="EMBL" id="BDGG01000005">
    <property type="protein sequence ID" value="GAU99317.1"/>
    <property type="molecule type" value="Genomic_DNA"/>
</dbReference>
<evidence type="ECO:0000256" key="2">
    <source>
        <dbReference type="SAM" id="MobiDB-lite"/>
    </source>
</evidence>
<keyword evidence="1" id="KW-0175">Coiled coil</keyword>
<evidence type="ECO:0000256" key="1">
    <source>
        <dbReference type="ARBA" id="ARBA00023054"/>
    </source>
</evidence>
<proteinExistence type="predicted"/>
<feature type="region of interest" description="Disordered" evidence="2">
    <location>
        <begin position="1"/>
        <end position="26"/>
    </location>
</feature>
<dbReference type="PANTHER" id="PTHR34768:SF2">
    <property type="entry name" value="COILED-COIL DOMAIN CONTAINING 89"/>
    <property type="match status" value="1"/>
</dbReference>
<gene>
    <name evidence="3" type="primary">RvY_10341-1</name>
    <name evidence="3" type="synonym">RvY_10341.1</name>
    <name evidence="3" type="ORF">RvY_10341</name>
</gene>
<evidence type="ECO:0000313" key="4">
    <source>
        <dbReference type="Proteomes" id="UP000186922"/>
    </source>
</evidence>